<feature type="compositionally biased region" description="Basic and acidic residues" evidence="1">
    <location>
        <begin position="305"/>
        <end position="314"/>
    </location>
</feature>
<reference evidence="2" key="1">
    <citation type="submission" date="2014-05" db="EMBL/GenBank/DDBJ databases">
        <authorList>
            <person name="Chronopoulou M."/>
        </authorList>
    </citation>
    <scope>NUCLEOTIDE SEQUENCE</scope>
    <source>
        <tissue evidence="2">Whole organism</tissue>
    </source>
</reference>
<feature type="compositionally biased region" description="Low complexity" evidence="1">
    <location>
        <begin position="120"/>
        <end position="142"/>
    </location>
</feature>
<feature type="region of interest" description="Disordered" evidence="1">
    <location>
        <begin position="288"/>
        <end position="358"/>
    </location>
</feature>
<feature type="region of interest" description="Disordered" evidence="1">
    <location>
        <begin position="240"/>
        <end position="267"/>
    </location>
</feature>
<name>A0A0K2VAQ6_LEPSM</name>
<accession>A0A0K2VAQ6</accession>
<sequence>MDALCAEIRGRKGEQFSSSSSKSKDTHKSIFKVKSNPLNIEKQKIICQKNGQGLKNDRNTIVGSDLLSGDRKPNEECFKKCDTNVTDENVVVSCNDKVVGVTHRIKSIFSSDEEDDDLFSSKGLASMNNNNINTQSSSSSGNTKVDCYKPKPNNLNSLFREELLSKVNKQSESNEQVKGEKIKNMESQSSAITRIDDISDDRGDSLLKSSINSKSRSIFDDETDDEDDLFSKAKSFSKLSSQNYKRRSSTPKELTQNTLTTSINNNTKSQSIKAKNLFDNCNDDSLFKPKMKSNSLTPKSNINQKEVEVNHRQSNDSSSQEPKKSLIVPKTSSRSGGDIQSVLHDASNANNDSLSKVSNDKGFKSNVSAFNSIFDSDDDDFDSLFNSKVQSAFKKSKPQTDKSARIEVAKEIVKDQKFIKTTNNGNLLVNKTKNKGSLFDDDDEDDLFECAVQIKSLNRKTRLSDESDDDDNILFGGSSKKSLNNFKKIEIKDVAQPQIIQSHVDQVDNSRTCIPDINVDQTSIEKKQFFAKLSEENVVQHEKVNDSASGGVFMSNAVKRNVIDDLNRKEIEPPSDSEEIPQGEQQLSSLSDNSSTSLQQMDKSTANRSDVKSDPGRRSRNISSSGEGSPTKRISSQLQDQLTHMITKRHSSAIDKGSYSSPKENETNPTSSSSLLVGLTKSRPKIISKRRLPSRHMSQTSRGNNSFIDLNISLGTEVDVKPLKEDAMKVKASDETSSSSSNCAIENKSVNKNLTNVKDENDPYFAAPPPLKLFDSSSSEDEIFT</sequence>
<feature type="compositionally biased region" description="Low complexity" evidence="1">
    <location>
        <begin position="585"/>
        <end position="600"/>
    </location>
</feature>
<evidence type="ECO:0000313" key="2">
    <source>
        <dbReference type="EMBL" id="CDW47584.1"/>
    </source>
</evidence>
<feature type="region of interest" description="Disordered" evidence="1">
    <location>
        <begin position="8"/>
        <end position="29"/>
    </location>
</feature>
<dbReference type="AlphaFoldDB" id="A0A0K2VAQ6"/>
<feature type="compositionally biased region" description="Polar residues" evidence="1">
    <location>
        <begin position="658"/>
        <end position="675"/>
    </location>
</feature>
<dbReference type="EMBL" id="HACA01030223">
    <property type="protein sequence ID" value="CDW47584.1"/>
    <property type="molecule type" value="Transcribed_RNA"/>
</dbReference>
<dbReference type="OrthoDB" id="751084at2759"/>
<proteinExistence type="predicted"/>
<feature type="region of interest" description="Disordered" evidence="1">
    <location>
        <begin position="571"/>
        <end position="684"/>
    </location>
</feature>
<evidence type="ECO:0000256" key="1">
    <source>
        <dbReference type="SAM" id="MobiDB-lite"/>
    </source>
</evidence>
<feature type="region of interest" description="Disordered" evidence="1">
    <location>
        <begin position="730"/>
        <end position="785"/>
    </location>
</feature>
<feature type="compositionally biased region" description="Polar residues" evidence="1">
    <location>
        <begin position="347"/>
        <end position="357"/>
    </location>
</feature>
<feature type="compositionally biased region" description="Polar residues" evidence="1">
    <location>
        <begin position="251"/>
        <end position="267"/>
    </location>
</feature>
<feature type="compositionally biased region" description="Polar residues" evidence="1">
    <location>
        <begin position="735"/>
        <end position="756"/>
    </location>
</feature>
<organism evidence="2">
    <name type="scientific">Lepeophtheirus salmonis</name>
    <name type="common">Salmon louse</name>
    <name type="synonym">Caligus salmonis</name>
    <dbReference type="NCBI Taxonomy" id="72036"/>
    <lineage>
        <taxon>Eukaryota</taxon>
        <taxon>Metazoa</taxon>
        <taxon>Ecdysozoa</taxon>
        <taxon>Arthropoda</taxon>
        <taxon>Crustacea</taxon>
        <taxon>Multicrustacea</taxon>
        <taxon>Hexanauplia</taxon>
        <taxon>Copepoda</taxon>
        <taxon>Siphonostomatoida</taxon>
        <taxon>Caligidae</taxon>
        <taxon>Lepeophtheirus</taxon>
    </lineage>
</organism>
<protein>
    <submittedName>
        <fullName evidence="2">Uncharacterized protein</fullName>
    </submittedName>
</protein>
<feature type="compositionally biased region" description="Polar residues" evidence="1">
    <location>
        <begin position="621"/>
        <end position="644"/>
    </location>
</feature>
<feature type="compositionally biased region" description="Polar residues" evidence="1">
    <location>
        <begin position="292"/>
        <end position="304"/>
    </location>
</feature>
<feature type="region of interest" description="Disordered" evidence="1">
    <location>
        <begin position="120"/>
        <end position="147"/>
    </location>
</feature>